<sequence length="283" mass="30177">METVTASPTFPDLIRHQRANGSAELRFERQGAGTVLRHLYQSAPLRVLFPRPEAEEPPLAALVNTAGGLAGGDRLRVAMVAAPGSIATLCTPAAEKLYRSLGPETQVETTLQVEAGATLEWLPQETILFSEARLRRRLEIDLAPDARLLAAEMLVFGRSARGESFARGSLHDSWRLRVSGKLRWADTLRLDEPGAALADRFGFGGAGAFATLLYAGPDAAAQLAPMREAAGPLGAATTPREGVALIRWLGPSAAVRAALVAAIPALRPVLLGLPPFLPRLWTT</sequence>
<evidence type="ECO:0000313" key="4">
    <source>
        <dbReference type="EMBL" id="MBP0447651.1"/>
    </source>
</evidence>
<dbReference type="HAMAP" id="MF_01384">
    <property type="entry name" value="UreD"/>
    <property type="match status" value="1"/>
</dbReference>
<reference evidence="4 5" key="1">
    <citation type="submission" date="2021-03" db="EMBL/GenBank/DDBJ databases">
        <authorList>
            <person name="So Y."/>
        </authorList>
    </citation>
    <scope>NUCLEOTIDE SEQUENCE [LARGE SCALE GENOMIC DNA]</scope>
    <source>
        <strain evidence="4 5">SSH11</strain>
    </source>
</reference>
<comment type="similarity">
    <text evidence="1 3">Belongs to the UreD family.</text>
</comment>
<dbReference type="EMBL" id="JAGIZB010000047">
    <property type="protein sequence ID" value="MBP0447651.1"/>
    <property type="molecule type" value="Genomic_DNA"/>
</dbReference>
<gene>
    <name evidence="3" type="primary">ureD</name>
    <name evidence="4" type="ORF">J8J14_23105</name>
</gene>
<keyword evidence="3" id="KW-0963">Cytoplasm</keyword>
<comment type="caution">
    <text evidence="4">The sequence shown here is derived from an EMBL/GenBank/DDBJ whole genome shotgun (WGS) entry which is preliminary data.</text>
</comment>
<organism evidence="4 5">
    <name type="scientific">Pararoseomonas baculiformis</name>
    <dbReference type="NCBI Taxonomy" id="2820812"/>
    <lineage>
        <taxon>Bacteria</taxon>
        <taxon>Pseudomonadati</taxon>
        <taxon>Pseudomonadota</taxon>
        <taxon>Alphaproteobacteria</taxon>
        <taxon>Acetobacterales</taxon>
        <taxon>Acetobacteraceae</taxon>
        <taxon>Pararoseomonas</taxon>
    </lineage>
</organism>
<keyword evidence="2 3" id="KW-0143">Chaperone</keyword>
<comment type="subunit">
    <text evidence="3">UreD, UreF and UreG form a complex that acts as a GTP-hydrolysis-dependent molecular chaperone, activating the urease apoprotein by helping to assemble the nickel containing metallocenter of UreC. The UreE protein probably delivers the nickel.</text>
</comment>
<dbReference type="Pfam" id="PF01774">
    <property type="entry name" value="UreD"/>
    <property type="match status" value="1"/>
</dbReference>
<evidence type="ECO:0000256" key="2">
    <source>
        <dbReference type="ARBA" id="ARBA00023186"/>
    </source>
</evidence>
<evidence type="ECO:0000256" key="3">
    <source>
        <dbReference type="HAMAP-Rule" id="MF_01384"/>
    </source>
</evidence>
<dbReference type="Proteomes" id="UP000681594">
    <property type="component" value="Unassembled WGS sequence"/>
</dbReference>
<comment type="subcellular location">
    <subcellularLocation>
        <location evidence="3">Cytoplasm</location>
    </subcellularLocation>
</comment>
<dbReference type="PANTHER" id="PTHR33643:SF1">
    <property type="entry name" value="UREASE ACCESSORY PROTEIN D"/>
    <property type="match status" value="1"/>
</dbReference>
<dbReference type="InterPro" id="IPR002669">
    <property type="entry name" value="UreD"/>
</dbReference>
<evidence type="ECO:0000313" key="5">
    <source>
        <dbReference type="Proteomes" id="UP000681594"/>
    </source>
</evidence>
<comment type="function">
    <text evidence="3">Required for maturation of urease via the functional incorporation of the urease nickel metallocenter.</text>
</comment>
<accession>A0ABS4AKV0</accession>
<protein>
    <recommendedName>
        <fullName evidence="3">Urease accessory protein UreD</fullName>
    </recommendedName>
</protein>
<keyword evidence="5" id="KW-1185">Reference proteome</keyword>
<proteinExistence type="inferred from homology"/>
<evidence type="ECO:0000256" key="1">
    <source>
        <dbReference type="ARBA" id="ARBA00007177"/>
    </source>
</evidence>
<keyword evidence="3" id="KW-0996">Nickel insertion</keyword>
<name>A0ABS4AKV0_9PROT</name>
<dbReference type="PANTHER" id="PTHR33643">
    <property type="entry name" value="UREASE ACCESSORY PROTEIN D"/>
    <property type="match status" value="1"/>
</dbReference>